<name>A0A2P2QCR7_RHIMU</name>
<accession>A0A2P2QCR7</accession>
<dbReference type="AlphaFoldDB" id="A0A2P2QCR7"/>
<sequence length="26" mass="3116">MKNNNISCMDYSHTRAPKNQIYLIIF</sequence>
<evidence type="ECO:0000313" key="1">
    <source>
        <dbReference type="EMBL" id="MBX64765.1"/>
    </source>
</evidence>
<protein>
    <submittedName>
        <fullName evidence="1">Uncharacterized protein</fullName>
    </submittedName>
</protein>
<dbReference type="EMBL" id="GGEC01084281">
    <property type="protein sequence ID" value="MBX64765.1"/>
    <property type="molecule type" value="Transcribed_RNA"/>
</dbReference>
<reference evidence="1" key="1">
    <citation type="submission" date="2018-02" db="EMBL/GenBank/DDBJ databases">
        <title>Rhizophora mucronata_Transcriptome.</title>
        <authorList>
            <person name="Meera S.P."/>
            <person name="Sreeshan A."/>
            <person name="Augustine A."/>
        </authorList>
    </citation>
    <scope>NUCLEOTIDE SEQUENCE</scope>
    <source>
        <tissue evidence="1">Leaf</tissue>
    </source>
</reference>
<proteinExistence type="predicted"/>
<organism evidence="1">
    <name type="scientific">Rhizophora mucronata</name>
    <name type="common">Asiatic mangrove</name>
    <dbReference type="NCBI Taxonomy" id="61149"/>
    <lineage>
        <taxon>Eukaryota</taxon>
        <taxon>Viridiplantae</taxon>
        <taxon>Streptophyta</taxon>
        <taxon>Embryophyta</taxon>
        <taxon>Tracheophyta</taxon>
        <taxon>Spermatophyta</taxon>
        <taxon>Magnoliopsida</taxon>
        <taxon>eudicotyledons</taxon>
        <taxon>Gunneridae</taxon>
        <taxon>Pentapetalae</taxon>
        <taxon>rosids</taxon>
        <taxon>fabids</taxon>
        <taxon>Malpighiales</taxon>
        <taxon>Rhizophoraceae</taxon>
        <taxon>Rhizophora</taxon>
    </lineage>
</organism>